<name>A0ACD5YZ31_AVESA</name>
<organism evidence="1 2">
    <name type="scientific">Avena sativa</name>
    <name type="common">Oat</name>
    <dbReference type="NCBI Taxonomy" id="4498"/>
    <lineage>
        <taxon>Eukaryota</taxon>
        <taxon>Viridiplantae</taxon>
        <taxon>Streptophyta</taxon>
        <taxon>Embryophyta</taxon>
        <taxon>Tracheophyta</taxon>
        <taxon>Spermatophyta</taxon>
        <taxon>Magnoliopsida</taxon>
        <taxon>Liliopsida</taxon>
        <taxon>Poales</taxon>
        <taxon>Poaceae</taxon>
        <taxon>BOP clade</taxon>
        <taxon>Pooideae</taxon>
        <taxon>Poodae</taxon>
        <taxon>Poeae</taxon>
        <taxon>Poeae Chloroplast Group 1 (Aveneae type)</taxon>
        <taxon>Aveninae</taxon>
        <taxon>Avena</taxon>
    </lineage>
</organism>
<evidence type="ECO:0000313" key="1">
    <source>
        <dbReference type="EnsemblPlants" id="AVESA.00010b.r2.6AG1067570.1.CDS.1"/>
    </source>
</evidence>
<dbReference type="EnsemblPlants" id="AVESA.00010b.r2.6AG1067570.1">
    <property type="protein sequence ID" value="AVESA.00010b.r2.6AG1067570.1.CDS.1"/>
    <property type="gene ID" value="AVESA.00010b.r2.6AG1067570"/>
</dbReference>
<reference evidence="1" key="2">
    <citation type="submission" date="2025-09" db="UniProtKB">
        <authorList>
            <consortium name="EnsemblPlants"/>
        </authorList>
    </citation>
    <scope>IDENTIFICATION</scope>
</reference>
<accession>A0ACD5YZ31</accession>
<evidence type="ECO:0000313" key="2">
    <source>
        <dbReference type="Proteomes" id="UP001732700"/>
    </source>
</evidence>
<protein>
    <submittedName>
        <fullName evidence="1">Uncharacterized protein</fullName>
    </submittedName>
</protein>
<dbReference type="Proteomes" id="UP001732700">
    <property type="component" value="Chromosome 6A"/>
</dbReference>
<proteinExistence type="predicted"/>
<keyword evidence="2" id="KW-1185">Reference proteome</keyword>
<sequence>MAGSIILKLVNEWEIELLILLSFALQLFLFFFGALRRRSNQSLVQLPLWLAYLSADAVAIYALGYLSHNFSTTISTNNGHAMSNKNQLLKLLWVPFLLVHLGGQDTLTAYALEDNELWLRHMLTLLSQVSLVLYVLFKSVVAYDRLVVPAIFVFVTGVIKYVERIWALKQASQKSLKSSIPKKVGQSAQSSQQIGGTTLLTYPAVLKSAIGYEADVRNLFAGRTYYQMMQSKLFRPLSNFHREYHGDEGNNSALFFKGLEVELSMMYDLLFTKCSIIRTTLGTILRCISLTSTMVAFVLFIVMMGARRKAYGFSTVDTTITYILFIGAVCLEGCSVFILMMSPQTWATLQAGGWRVLARVSWFILVKMQPESRPWWSNSMAQYNLVGSLIDDKKSGIFFTTVTKIAGVVGLGEPWHKMRHVKYAQVPEEIKKMMDKTFDRRELRTLSLPAPMSHFKLIIGRFPFELAVLSLHVWTERLIQKMRESVDVIPEEKQKPMDLCKGMSDYMIHLLAVNPAMLPVNSDVDELVGNFKKNIQDMSEEQFHEALVFDLLGEHSRIIYDREGFKMEERKLLQEQGEDLHAVFDVLVQVWFRMLMYAAGKCRPEEHARRLAMGGELLTFLWLGMLNRGMGDQSSWGVYLMRTDGALPGSSTMASLPLFSP</sequence>
<reference evidence="1" key="1">
    <citation type="submission" date="2021-05" db="EMBL/GenBank/DDBJ databases">
        <authorList>
            <person name="Scholz U."/>
            <person name="Mascher M."/>
            <person name="Fiebig A."/>
        </authorList>
    </citation>
    <scope>NUCLEOTIDE SEQUENCE [LARGE SCALE GENOMIC DNA]</scope>
</reference>